<evidence type="ECO:0000313" key="12">
    <source>
        <dbReference type="Proteomes" id="UP001596516"/>
    </source>
</evidence>
<feature type="domain" description="NADH:quinone oxidoreductase/Mrp antiporter transmembrane" evidence="10">
    <location>
        <begin position="129"/>
        <end position="334"/>
    </location>
</feature>
<dbReference type="EMBL" id="JBHTFQ010000005">
    <property type="protein sequence ID" value="MFC7704718.1"/>
    <property type="molecule type" value="Genomic_DNA"/>
</dbReference>
<organism evidence="11 12">
    <name type="scientific">Plastorhodobacter daqingensis</name>
    <dbReference type="NCBI Taxonomy" id="1387281"/>
    <lineage>
        <taxon>Bacteria</taxon>
        <taxon>Pseudomonadati</taxon>
        <taxon>Pseudomonadota</taxon>
        <taxon>Alphaproteobacteria</taxon>
        <taxon>Rhodobacterales</taxon>
        <taxon>Paracoccaceae</taxon>
        <taxon>Plastorhodobacter</taxon>
    </lineage>
</organism>
<feature type="transmembrane region" description="Helical" evidence="9">
    <location>
        <begin position="164"/>
        <end position="192"/>
    </location>
</feature>
<evidence type="ECO:0000259" key="10">
    <source>
        <dbReference type="Pfam" id="PF00361"/>
    </source>
</evidence>
<keyword evidence="3" id="KW-1003">Cell membrane</keyword>
<sequence length="553" mass="56475">MTGVAAIVEGPVTPLLVLIWPLLLAVLAALPPLRERALAFLPLAAVPALGLGLQMVVWGPSEPTRVPALLLGTVLAAGREGALLLAMTGALWTAAGVYGTAYLRKTARPAVLTGFWCLTLAGNLGVFLAADVVTFYVAFAAVSLAAYFLVVAEGDDRALRAGRIYLVLAVLGEACLLLGFMIGIAGAGSLAIADLRPVLAEAPLALALLVAGFGVKAGLMPLHVWLPLAHPAAPTPASAVLSGAIVKAGIIGMILFLPPIALLVVLGGITGFAGALLGLTQRHPKAILAYSTISQMGLTIMILGAGGGAAAAFYALHHGLAKGALFLSVGLVAAAGPRWRPAALGLAALAALSVAGVPLTGGALAKSVGKAALGKGAQLALTLSAITTTLVLGWFLLRLRAGTAVTTEATRPGLRLILPVLTMVFAAMAAPWLLWAGWSGLPADYPLRWGIMRDAFWPAAVGIAAGAVALRLGLRPPALPEGDIVVGGERLVIRLRDRFLRGLAGSAAPERPLPRLDPAAAAAARLERALIRWRFSGTALILTLVVLFVALAL</sequence>
<feature type="transmembrane region" description="Helical" evidence="9">
    <location>
        <begin position="110"/>
        <end position="129"/>
    </location>
</feature>
<dbReference type="PANTHER" id="PTHR42682">
    <property type="entry name" value="HYDROGENASE-4 COMPONENT F"/>
    <property type="match status" value="1"/>
</dbReference>
<keyword evidence="7 9" id="KW-0472">Membrane</keyword>
<keyword evidence="12" id="KW-1185">Reference proteome</keyword>
<feature type="transmembrane region" description="Helical" evidence="9">
    <location>
        <begin position="287"/>
        <end position="313"/>
    </location>
</feature>
<dbReference type="Proteomes" id="UP001596516">
    <property type="component" value="Unassembled WGS sequence"/>
</dbReference>
<keyword evidence="4 8" id="KW-0812">Transmembrane</keyword>
<comment type="caution">
    <text evidence="11">The sequence shown here is derived from an EMBL/GenBank/DDBJ whole genome shotgun (WGS) entry which is preliminary data.</text>
</comment>
<evidence type="ECO:0000256" key="9">
    <source>
        <dbReference type="SAM" id="Phobius"/>
    </source>
</evidence>
<comment type="subcellular location">
    <subcellularLocation>
        <location evidence="2">Cell membrane</location>
        <topology evidence="2">Multi-pass membrane protein</topology>
    </subcellularLocation>
    <subcellularLocation>
        <location evidence="8">Membrane</location>
        <topology evidence="8">Multi-pass membrane protein</topology>
    </subcellularLocation>
</comment>
<evidence type="ECO:0000256" key="2">
    <source>
        <dbReference type="ARBA" id="ARBA00004651"/>
    </source>
</evidence>
<comment type="function">
    <text evidence="1">NDH-1 shuttles electrons from NADH, via FMN and iron-sulfur (Fe-S) centers, to quinones in the respiratory chain. The immediate electron acceptor for the enzyme in this species is believed to be ubiquinone. Couples the redox reaction to proton translocation (for every two electrons transferred, four hydrogen ions are translocated across the cytoplasmic membrane), and thus conserves the redox energy in a proton gradient.</text>
</comment>
<feature type="transmembrane region" description="Helical" evidence="9">
    <location>
        <begin position="377"/>
        <end position="396"/>
    </location>
</feature>
<evidence type="ECO:0000256" key="7">
    <source>
        <dbReference type="ARBA" id="ARBA00023136"/>
    </source>
</evidence>
<feature type="transmembrane region" description="Helical" evidence="9">
    <location>
        <begin position="204"/>
        <end position="226"/>
    </location>
</feature>
<keyword evidence="6" id="KW-0560">Oxidoreductase</keyword>
<feature type="transmembrane region" description="Helical" evidence="9">
    <location>
        <begin position="455"/>
        <end position="474"/>
    </location>
</feature>
<proteinExistence type="predicted"/>
<reference evidence="12" key="1">
    <citation type="journal article" date="2019" name="Int. J. Syst. Evol. Microbiol.">
        <title>The Global Catalogue of Microorganisms (GCM) 10K type strain sequencing project: providing services to taxonomists for standard genome sequencing and annotation.</title>
        <authorList>
            <consortium name="The Broad Institute Genomics Platform"/>
            <consortium name="The Broad Institute Genome Sequencing Center for Infectious Disease"/>
            <person name="Wu L."/>
            <person name="Ma J."/>
        </authorList>
    </citation>
    <scope>NUCLEOTIDE SEQUENCE [LARGE SCALE GENOMIC DNA]</scope>
    <source>
        <strain evidence="12">CGMCC 1.12750</strain>
    </source>
</reference>
<evidence type="ECO:0000256" key="8">
    <source>
        <dbReference type="RuleBase" id="RU000320"/>
    </source>
</evidence>
<evidence type="ECO:0000256" key="4">
    <source>
        <dbReference type="ARBA" id="ARBA00022692"/>
    </source>
</evidence>
<dbReference type="InterPro" id="IPR001750">
    <property type="entry name" value="ND/Mrp_TM"/>
</dbReference>
<dbReference type="PANTHER" id="PTHR42682:SF4">
    <property type="entry name" value="NADH-UBIQUINONE_PLASTOQUINONE"/>
    <property type="match status" value="1"/>
</dbReference>
<feature type="transmembrane region" description="Helical" evidence="9">
    <location>
        <begin position="416"/>
        <end position="435"/>
    </location>
</feature>
<name>A0ABW2UNX3_9RHOB</name>
<protein>
    <submittedName>
        <fullName evidence="11">Complex I subunit 5 family protein</fullName>
    </submittedName>
</protein>
<feature type="transmembrane region" description="Helical" evidence="9">
    <location>
        <begin position="37"/>
        <end position="61"/>
    </location>
</feature>
<feature type="transmembrane region" description="Helical" evidence="9">
    <location>
        <begin position="262"/>
        <end position="280"/>
    </location>
</feature>
<evidence type="ECO:0000256" key="1">
    <source>
        <dbReference type="ARBA" id="ARBA00002378"/>
    </source>
</evidence>
<dbReference type="InterPro" id="IPR052175">
    <property type="entry name" value="ComplexI-like_HydComp"/>
</dbReference>
<feature type="transmembrane region" description="Helical" evidence="9">
    <location>
        <begin position="319"/>
        <end position="336"/>
    </location>
</feature>
<feature type="transmembrane region" description="Helical" evidence="9">
    <location>
        <begin position="535"/>
        <end position="552"/>
    </location>
</feature>
<dbReference type="RefSeq" id="WP_377403324.1">
    <property type="nucleotide sequence ID" value="NZ_JBHTFQ010000005.1"/>
</dbReference>
<dbReference type="Pfam" id="PF00361">
    <property type="entry name" value="Proton_antipo_M"/>
    <property type="match status" value="1"/>
</dbReference>
<feature type="transmembrane region" description="Helical" evidence="9">
    <location>
        <begin position="343"/>
        <end position="365"/>
    </location>
</feature>
<evidence type="ECO:0000256" key="6">
    <source>
        <dbReference type="ARBA" id="ARBA00023002"/>
    </source>
</evidence>
<evidence type="ECO:0000256" key="5">
    <source>
        <dbReference type="ARBA" id="ARBA00022989"/>
    </source>
</evidence>
<feature type="transmembrane region" description="Helical" evidence="9">
    <location>
        <begin position="12"/>
        <end position="30"/>
    </location>
</feature>
<keyword evidence="5 9" id="KW-1133">Transmembrane helix</keyword>
<feature type="transmembrane region" description="Helical" evidence="9">
    <location>
        <begin position="135"/>
        <end position="152"/>
    </location>
</feature>
<evidence type="ECO:0000256" key="3">
    <source>
        <dbReference type="ARBA" id="ARBA00022475"/>
    </source>
</evidence>
<gene>
    <name evidence="11" type="ORF">ACFQXB_10990</name>
</gene>
<feature type="transmembrane region" description="Helical" evidence="9">
    <location>
        <begin position="238"/>
        <end position="256"/>
    </location>
</feature>
<evidence type="ECO:0000313" key="11">
    <source>
        <dbReference type="EMBL" id="MFC7704718.1"/>
    </source>
</evidence>
<accession>A0ABW2UNX3</accession>
<feature type="transmembrane region" description="Helical" evidence="9">
    <location>
        <begin position="81"/>
        <end position="103"/>
    </location>
</feature>